<accession>A0A9N9NNN0</accession>
<feature type="non-terminal residue" evidence="1">
    <location>
        <position position="1"/>
    </location>
</feature>
<dbReference type="EMBL" id="CAJVPZ010034861">
    <property type="protein sequence ID" value="CAG8747778.1"/>
    <property type="molecule type" value="Genomic_DNA"/>
</dbReference>
<dbReference type="Pfam" id="PF00221">
    <property type="entry name" value="Lyase_aromatic"/>
    <property type="match status" value="1"/>
</dbReference>
<evidence type="ECO:0000313" key="2">
    <source>
        <dbReference type="Proteomes" id="UP000789396"/>
    </source>
</evidence>
<evidence type="ECO:0000313" key="1">
    <source>
        <dbReference type="EMBL" id="CAG8747778.1"/>
    </source>
</evidence>
<comment type="caution">
    <text evidence="1">The sequence shown here is derived from an EMBL/GenBank/DDBJ whole genome shotgun (WGS) entry which is preliminary data.</text>
</comment>
<sequence>SDNPLVDTDQQTYFHSGNFLGQYIAHSMDQVRHGLGLIAKHIDTQIALVVTPEFNNNLPPSLVEDPKNGNQTGLKGLQICANSIMPILLHQGNYITHLYPTHAEQYNQNINSQSFASANLTWNSIEIMKHYLAVSLIFAVQSIELRTFAEFQNYNTQAYLSPKLIPLYKTIYDILGCEVSEQKPLIRYIYEQPLDSYIHKLVDDLNDPNGSILKSLWFDKV</sequence>
<gene>
    <name evidence="1" type="ORF">RFULGI_LOCUS13372</name>
</gene>
<dbReference type="SUPFAM" id="SSF48557">
    <property type="entry name" value="L-aspartase-like"/>
    <property type="match status" value="1"/>
</dbReference>
<keyword evidence="2" id="KW-1185">Reference proteome</keyword>
<dbReference type="InterPro" id="IPR001106">
    <property type="entry name" value="Aromatic_Lyase"/>
</dbReference>
<dbReference type="OrthoDB" id="10051290at2759"/>
<name>A0A9N9NNN0_9GLOM</name>
<proteinExistence type="predicted"/>
<dbReference type="Gene3D" id="1.20.200.10">
    <property type="entry name" value="Fumarase/aspartase (Central domain)"/>
    <property type="match status" value="1"/>
</dbReference>
<dbReference type="Proteomes" id="UP000789396">
    <property type="component" value="Unassembled WGS sequence"/>
</dbReference>
<organism evidence="1 2">
    <name type="scientific">Racocetra fulgida</name>
    <dbReference type="NCBI Taxonomy" id="60492"/>
    <lineage>
        <taxon>Eukaryota</taxon>
        <taxon>Fungi</taxon>
        <taxon>Fungi incertae sedis</taxon>
        <taxon>Mucoromycota</taxon>
        <taxon>Glomeromycotina</taxon>
        <taxon>Glomeromycetes</taxon>
        <taxon>Diversisporales</taxon>
        <taxon>Gigasporaceae</taxon>
        <taxon>Racocetra</taxon>
    </lineage>
</organism>
<dbReference type="AlphaFoldDB" id="A0A9N9NNN0"/>
<dbReference type="InterPro" id="IPR008948">
    <property type="entry name" value="L-Aspartase-like"/>
</dbReference>
<reference evidence="1" key="1">
    <citation type="submission" date="2021-06" db="EMBL/GenBank/DDBJ databases">
        <authorList>
            <person name="Kallberg Y."/>
            <person name="Tangrot J."/>
            <person name="Rosling A."/>
        </authorList>
    </citation>
    <scope>NUCLEOTIDE SEQUENCE</scope>
    <source>
        <strain evidence="1">IN212</strain>
    </source>
</reference>
<protein>
    <submittedName>
        <fullName evidence="1">2218_t:CDS:1</fullName>
    </submittedName>
</protein>
<dbReference type="GO" id="GO:0003824">
    <property type="term" value="F:catalytic activity"/>
    <property type="evidence" value="ECO:0007669"/>
    <property type="project" value="InterPro"/>
</dbReference>
<dbReference type="PANTHER" id="PTHR10362">
    <property type="entry name" value="HISTIDINE AMMONIA-LYASE"/>
    <property type="match status" value="1"/>
</dbReference>